<keyword evidence="1" id="KW-0732">Signal</keyword>
<organism evidence="2 3">
    <name type="scientific">Psychromonas ingrahamii (strain DSM 17664 / CCUG 51855 / 37)</name>
    <dbReference type="NCBI Taxonomy" id="357804"/>
    <lineage>
        <taxon>Bacteria</taxon>
        <taxon>Pseudomonadati</taxon>
        <taxon>Pseudomonadota</taxon>
        <taxon>Gammaproteobacteria</taxon>
        <taxon>Alteromonadales</taxon>
        <taxon>Psychromonadaceae</taxon>
        <taxon>Psychromonas</taxon>
    </lineage>
</organism>
<dbReference type="eggNOG" id="ENOG5032SHG">
    <property type="taxonomic scope" value="Bacteria"/>
</dbReference>
<gene>
    <name evidence="2" type="ordered locus">Ping_2907</name>
</gene>
<dbReference type="Proteomes" id="UP000000639">
    <property type="component" value="Chromosome"/>
</dbReference>
<proteinExistence type="predicted"/>
<dbReference type="KEGG" id="pin:Ping_2907"/>
<evidence type="ECO:0000313" key="2">
    <source>
        <dbReference type="EMBL" id="ABM04611.1"/>
    </source>
</evidence>
<sequence>MKLRIFVFSILFFQFNIVFAADAHTGMTNHSHNDVMLTEGGNEAFGTIQEVILKLNRDPNTAWNKVNLEALRQHLLDMNDMTFNIDVISQEPIKNGLKATIRPTTNRAKKALERIFAAHPNQLKRDTGWIMKVVKDNDQYILMTTSGDPKDSDKIRGLGYIGLMAYGTHHQQHHWAMATGKNPHDKHH</sequence>
<dbReference type="EMBL" id="CP000510">
    <property type="protein sequence ID" value="ABM04611.1"/>
    <property type="molecule type" value="Genomic_DNA"/>
</dbReference>
<dbReference type="AlphaFoldDB" id="A1SYP6"/>
<feature type="chain" id="PRO_5002637202" evidence="1">
    <location>
        <begin position="21"/>
        <end position="188"/>
    </location>
</feature>
<feature type="signal peptide" evidence="1">
    <location>
        <begin position="1"/>
        <end position="20"/>
    </location>
</feature>
<evidence type="ECO:0000256" key="1">
    <source>
        <dbReference type="SAM" id="SignalP"/>
    </source>
</evidence>
<dbReference type="HOGENOM" id="CLU_127612_0_0_6"/>
<protein>
    <submittedName>
        <fullName evidence="2">Uncharacterized protein</fullName>
    </submittedName>
</protein>
<name>A1SYP6_PSYIN</name>
<reference evidence="2 3" key="1">
    <citation type="submission" date="2007-01" db="EMBL/GenBank/DDBJ databases">
        <title>Complete sequence of Psychromonas ingrahamii 37.</title>
        <authorList>
            <consortium name="US DOE Joint Genome Institute"/>
            <person name="Copeland A."/>
            <person name="Lucas S."/>
            <person name="Lapidus A."/>
            <person name="Barry K."/>
            <person name="Detter J.C."/>
            <person name="Glavina del Rio T."/>
            <person name="Hammon N."/>
            <person name="Israni S."/>
            <person name="Dalin E."/>
            <person name="Tice H."/>
            <person name="Pitluck S."/>
            <person name="Thompson L.S."/>
            <person name="Brettin T."/>
            <person name="Bruce D."/>
            <person name="Han C."/>
            <person name="Tapia R."/>
            <person name="Schmutz J."/>
            <person name="Larimer F."/>
            <person name="Land M."/>
            <person name="Hauser L."/>
            <person name="Kyrpides N."/>
            <person name="Ivanova N."/>
            <person name="Staley J."/>
            <person name="Richardson P."/>
        </authorList>
    </citation>
    <scope>NUCLEOTIDE SEQUENCE [LARGE SCALE GENOMIC DNA]</scope>
    <source>
        <strain evidence="2 3">37</strain>
    </source>
</reference>
<dbReference type="OrthoDB" id="1524152at2"/>
<evidence type="ECO:0000313" key="3">
    <source>
        <dbReference type="Proteomes" id="UP000000639"/>
    </source>
</evidence>
<keyword evidence="3" id="KW-1185">Reference proteome</keyword>
<accession>A1SYP6</accession>
<dbReference type="RefSeq" id="WP_011771165.1">
    <property type="nucleotide sequence ID" value="NC_008709.1"/>
</dbReference>